<sequence>MKVASDPCPDSAHFGDLWMPQKGQTDDISTNKNNIYPECRVNNQQCDPKGSTFIGEYLFELWKNQCLCDVKLKVGSQCFLAHKLVLAAFSDVFCPSQPQIPPTVCIDVPSTTPEALYQILMYLYTSEMHLTDTTLEPVLSAACFMGITDVVDMVKSILDRPTKENLKLYMDIRKRQGMSASLTDFPNLLREKFVELIQEPLFLASSLEELVSVLQDPELMVTSEMDAVRAVIGWLEYNPLSRMQHVGRLFELINLECVSTEELIRLKEEKRHLFEDSRAVDVVMNAFIKRVQCSAAQMPPDSSRPSKSKDTKANDQRTYSLCDVENPKKKNILISSESSDSEDLSVEQPDEVGVFVKEVPTLKSRPRLPEKRSAKRAQAQEPGRPSPCSSRKSSGSGRYNVEGDTSSEGERESPNRRRMHGSRLSSERKGRDRDRLERRERHGDCGCTSPEPKKKSSSSSTLRSEESGTSDDVGDSKGHRCPSPKRPFPNWCHTSNEHECRYPSLPRRLPHRRSHECDQPATAPHRKYVDSHLSRVRSPLLTRVCSSDIYPCCAPRSPTKDRTSCPCPCACGERTVQYVSEGDRRESYHGSPPRGRCFHSPGVENALSSSGVDISRKSGNRACCSVNRHRTCSSARRGKSYIVCKCKYCEGRSE</sequence>
<dbReference type="InterPro" id="IPR011705">
    <property type="entry name" value="BACK"/>
</dbReference>
<evidence type="ECO:0000313" key="4">
    <source>
        <dbReference type="RefSeq" id="XP_012938995.1"/>
    </source>
</evidence>
<feature type="region of interest" description="Disordered" evidence="1">
    <location>
        <begin position="294"/>
        <end position="322"/>
    </location>
</feature>
<dbReference type="PANTHER" id="PTHR45632">
    <property type="entry name" value="LD33804P"/>
    <property type="match status" value="1"/>
</dbReference>
<feature type="compositionally biased region" description="Basic and acidic residues" evidence="1">
    <location>
        <begin position="425"/>
        <end position="444"/>
    </location>
</feature>
<dbReference type="Pfam" id="PF07707">
    <property type="entry name" value="BACK"/>
    <property type="match status" value="1"/>
</dbReference>
<feature type="compositionally biased region" description="Low complexity" evidence="1">
    <location>
        <begin position="382"/>
        <end position="398"/>
    </location>
</feature>
<dbReference type="GeneID" id="101856028"/>
<dbReference type="PANTHER" id="PTHR45632:SF17">
    <property type="entry name" value="KELCH-LIKE PROTEIN 31"/>
    <property type="match status" value="1"/>
</dbReference>
<evidence type="ECO:0000259" key="2">
    <source>
        <dbReference type="PROSITE" id="PS50097"/>
    </source>
</evidence>
<feature type="domain" description="BTB" evidence="2">
    <location>
        <begin position="68"/>
        <end position="132"/>
    </location>
</feature>
<dbReference type="Pfam" id="PF00651">
    <property type="entry name" value="BTB"/>
    <property type="match status" value="1"/>
</dbReference>
<feature type="region of interest" description="Disordered" evidence="1">
    <location>
        <begin position="363"/>
        <end position="482"/>
    </location>
</feature>
<gene>
    <name evidence="4" type="primary">LOC101856028</name>
</gene>
<protein>
    <submittedName>
        <fullName evidence="4">Uncharacterized protein LOC101856028</fullName>
    </submittedName>
</protein>
<name>A0ABM1A1M2_APLCA</name>
<accession>A0ABM1A1M2</accession>
<dbReference type="Proteomes" id="UP000694888">
    <property type="component" value="Unplaced"/>
</dbReference>
<reference evidence="4" key="1">
    <citation type="submission" date="2025-08" db="UniProtKB">
        <authorList>
            <consortium name="RefSeq"/>
        </authorList>
    </citation>
    <scope>IDENTIFICATION</scope>
</reference>
<dbReference type="InterPro" id="IPR000210">
    <property type="entry name" value="BTB/POZ_dom"/>
</dbReference>
<dbReference type="PROSITE" id="PS50097">
    <property type="entry name" value="BTB"/>
    <property type="match status" value="1"/>
</dbReference>
<organism evidence="3 4">
    <name type="scientific">Aplysia californica</name>
    <name type="common">California sea hare</name>
    <dbReference type="NCBI Taxonomy" id="6500"/>
    <lineage>
        <taxon>Eukaryota</taxon>
        <taxon>Metazoa</taxon>
        <taxon>Spiralia</taxon>
        <taxon>Lophotrochozoa</taxon>
        <taxon>Mollusca</taxon>
        <taxon>Gastropoda</taxon>
        <taxon>Heterobranchia</taxon>
        <taxon>Euthyneura</taxon>
        <taxon>Tectipleura</taxon>
        <taxon>Aplysiida</taxon>
        <taxon>Aplysioidea</taxon>
        <taxon>Aplysiidae</taxon>
        <taxon>Aplysia</taxon>
    </lineage>
</organism>
<dbReference type="Gene3D" id="3.30.710.10">
    <property type="entry name" value="Potassium Channel Kv1.1, Chain A"/>
    <property type="match status" value="1"/>
</dbReference>
<proteinExistence type="predicted"/>
<dbReference type="RefSeq" id="XP_012938995.1">
    <property type="nucleotide sequence ID" value="XM_013083541.2"/>
</dbReference>
<dbReference type="SMART" id="SM00875">
    <property type="entry name" value="BACK"/>
    <property type="match status" value="1"/>
</dbReference>
<evidence type="ECO:0000313" key="3">
    <source>
        <dbReference type="Proteomes" id="UP000694888"/>
    </source>
</evidence>
<dbReference type="SMART" id="SM00225">
    <property type="entry name" value="BTB"/>
    <property type="match status" value="1"/>
</dbReference>
<dbReference type="InterPro" id="IPR011333">
    <property type="entry name" value="SKP1/BTB/POZ_sf"/>
</dbReference>
<evidence type="ECO:0000256" key="1">
    <source>
        <dbReference type="SAM" id="MobiDB-lite"/>
    </source>
</evidence>
<dbReference type="CDD" id="cd18186">
    <property type="entry name" value="BTB_POZ_ZBTB_KLHL-like"/>
    <property type="match status" value="1"/>
</dbReference>
<dbReference type="Gene3D" id="1.25.40.420">
    <property type="match status" value="1"/>
</dbReference>
<dbReference type="SUPFAM" id="SSF54695">
    <property type="entry name" value="POZ domain"/>
    <property type="match status" value="1"/>
</dbReference>
<keyword evidence="3" id="KW-1185">Reference proteome</keyword>